<evidence type="ECO:0000313" key="2">
    <source>
        <dbReference type="Proteomes" id="UP001274830"/>
    </source>
</evidence>
<gene>
    <name evidence="1" type="ORF">LTR78_009458</name>
</gene>
<name>A0AAE0TS99_9PEZI</name>
<sequence length="448" mass="49406">MSKTFINNGGQADQRPLFGLQEAEGQGCTACAKAGWHCPGYDDRFISVDNKSQARTKARTGALEAVPVLEFLPQDIPGPLTSKTELLRLEFVWKMEVDVLAVRLAMMPATHILKHIPERIGYSRALDDAVACATQSFDGPPGQERVLYIKALRSLRETLDDEKQVQAPETLAAASILQMYEQHTDHPGQQWIYHARGVVRMLKARGVDGMNTALEMSILEAQSGNTFLHALTRNQDCFLAHPAWARALKPSAHPQGHLDRYMRMLVDGAVFPDMSALTSEMVLTCRYDKRTSYKTRQSIATLAIADIMRARKQLLSQLETGPGFSSELGMADALTTAAYAATGFFLIILDTMVIGMQQQAEALGVQISAFQQDLVPQEVLGAERQGTLDAVVARFKLLQTLSPHLSTTAPRALRVIVGTILGIGEYNDGLNYEALLDVLGHELEDERW</sequence>
<dbReference type="PANTHER" id="PTHR38111">
    <property type="entry name" value="ZN(2)-C6 FUNGAL-TYPE DOMAIN-CONTAINING PROTEIN-RELATED"/>
    <property type="match status" value="1"/>
</dbReference>
<comment type="caution">
    <text evidence="1">The sequence shown here is derived from an EMBL/GenBank/DDBJ whole genome shotgun (WGS) entry which is preliminary data.</text>
</comment>
<dbReference type="InterPro" id="IPR053178">
    <property type="entry name" value="Osmoadaptation_assoc"/>
</dbReference>
<dbReference type="AlphaFoldDB" id="A0AAE0TS99"/>
<evidence type="ECO:0000313" key="1">
    <source>
        <dbReference type="EMBL" id="KAK3670623.1"/>
    </source>
</evidence>
<dbReference type="EMBL" id="JAUTXT010000053">
    <property type="protein sequence ID" value="KAK3670623.1"/>
    <property type="molecule type" value="Genomic_DNA"/>
</dbReference>
<reference evidence="1" key="1">
    <citation type="submission" date="2023-07" db="EMBL/GenBank/DDBJ databases">
        <title>Black Yeasts Isolated from many extreme environments.</title>
        <authorList>
            <person name="Coleine C."/>
            <person name="Stajich J.E."/>
            <person name="Selbmann L."/>
        </authorList>
    </citation>
    <scope>NUCLEOTIDE SEQUENCE</scope>
    <source>
        <strain evidence="1">CCFEE 5485</strain>
    </source>
</reference>
<proteinExistence type="predicted"/>
<dbReference type="PANTHER" id="PTHR38111:SF6">
    <property type="entry name" value="FINGER DOMAIN PROTEIN, PUTATIVE (AFU_ORTHOLOGUE AFUA_8G01940)-RELATED"/>
    <property type="match status" value="1"/>
</dbReference>
<accession>A0AAE0TS99</accession>
<organism evidence="1 2">
    <name type="scientific">Recurvomyces mirabilis</name>
    <dbReference type="NCBI Taxonomy" id="574656"/>
    <lineage>
        <taxon>Eukaryota</taxon>
        <taxon>Fungi</taxon>
        <taxon>Dikarya</taxon>
        <taxon>Ascomycota</taxon>
        <taxon>Pezizomycotina</taxon>
        <taxon>Dothideomycetes</taxon>
        <taxon>Dothideomycetidae</taxon>
        <taxon>Mycosphaerellales</taxon>
        <taxon>Teratosphaeriaceae</taxon>
        <taxon>Recurvomyces</taxon>
    </lineage>
</organism>
<protein>
    <submittedName>
        <fullName evidence="1">Uncharacterized protein</fullName>
    </submittedName>
</protein>
<dbReference type="Proteomes" id="UP001274830">
    <property type="component" value="Unassembled WGS sequence"/>
</dbReference>
<keyword evidence="2" id="KW-1185">Reference proteome</keyword>